<organism evidence="1 2">
    <name type="scientific">Bimuria novae-zelandiae CBS 107.79</name>
    <dbReference type="NCBI Taxonomy" id="1447943"/>
    <lineage>
        <taxon>Eukaryota</taxon>
        <taxon>Fungi</taxon>
        <taxon>Dikarya</taxon>
        <taxon>Ascomycota</taxon>
        <taxon>Pezizomycotina</taxon>
        <taxon>Dothideomycetes</taxon>
        <taxon>Pleosporomycetidae</taxon>
        <taxon>Pleosporales</taxon>
        <taxon>Massarineae</taxon>
        <taxon>Didymosphaeriaceae</taxon>
        <taxon>Bimuria</taxon>
    </lineage>
</organism>
<evidence type="ECO:0000313" key="1">
    <source>
        <dbReference type="EMBL" id="KAF1979168.1"/>
    </source>
</evidence>
<dbReference type="PROSITE" id="PS51257">
    <property type="entry name" value="PROKAR_LIPOPROTEIN"/>
    <property type="match status" value="1"/>
</dbReference>
<dbReference type="Proteomes" id="UP000800036">
    <property type="component" value="Unassembled WGS sequence"/>
</dbReference>
<evidence type="ECO:0000313" key="2">
    <source>
        <dbReference type="Proteomes" id="UP000800036"/>
    </source>
</evidence>
<sequence length="125" mass="13973">MQKDVKPVVLCCMSSSGSCGISLAGKPFSWREFSDTETRQRLTGVRAGFNKTRYPLRTYQFKCLGVDVSTVIPLAVDRYWSSICLDARTTTIPFEFEYSRHHRIAIESSPAHSIASAVDCFTNPA</sequence>
<gene>
    <name evidence="1" type="ORF">BU23DRAFT_149079</name>
</gene>
<dbReference type="EMBL" id="ML976658">
    <property type="protein sequence ID" value="KAF1979168.1"/>
    <property type="molecule type" value="Genomic_DNA"/>
</dbReference>
<keyword evidence="2" id="KW-1185">Reference proteome</keyword>
<accession>A0A6A5VQU7</accession>
<dbReference type="AlphaFoldDB" id="A0A6A5VQU7"/>
<proteinExistence type="predicted"/>
<protein>
    <submittedName>
        <fullName evidence="1">Uncharacterized protein</fullName>
    </submittedName>
</protein>
<name>A0A6A5VQU7_9PLEO</name>
<reference evidence="1" key="1">
    <citation type="journal article" date="2020" name="Stud. Mycol.">
        <title>101 Dothideomycetes genomes: a test case for predicting lifestyles and emergence of pathogens.</title>
        <authorList>
            <person name="Haridas S."/>
            <person name="Albert R."/>
            <person name="Binder M."/>
            <person name="Bloem J."/>
            <person name="Labutti K."/>
            <person name="Salamov A."/>
            <person name="Andreopoulos B."/>
            <person name="Baker S."/>
            <person name="Barry K."/>
            <person name="Bills G."/>
            <person name="Bluhm B."/>
            <person name="Cannon C."/>
            <person name="Castanera R."/>
            <person name="Culley D."/>
            <person name="Daum C."/>
            <person name="Ezra D."/>
            <person name="Gonzalez J."/>
            <person name="Henrissat B."/>
            <person name="Kuo A."/>
            <person name="Liang C."/>
            <person name="Lipzen A."/>
            <person name="Lutzoni F."/>
            <person name="Magnuson J."/>
            <person name="Mondo S."/>
            <person name="Nolan M."/>
            <person name="Ohm R."/>
            <person name="Pangilinan J."/>
            <person name="Park H.-J."/>
            <person name="Ramirez L."/>
            <person name="Alfaro M."/>
            <person name="Sun H."/>
            <person name="Tritt A."/>
            <person name="Yoshinaga Y."/>
            <person name="Zwiers L.-H."/>
            <person name="Turgeon B."/>
            <person name="Goodwin S."/>
            <person name="Spatafora J."/>
            <person name="Crous P."/>
            <person name="Grigoriev I."/>
        </authorList>
    </citation>
    <scope>NUCLEOTIDE SEQUENCE</scope>
    <source>
        <strain evidence="1">CBS 107.79</strain>
    </source>
</reference>